<dbReference type="InterPro" id="IPR000253">
    <property type="entry name" value="FHA_dom"/>
</dbReference>
<feature type="compositionally biased region" description="Polar residues" evidence="1">
    <location>
        <begin position="378"/>
        <end position="395"/>
    </location>
</feature>
<feature type="region of interest" description="Disordered" evidence="1">
    <location>
        <begin position="1"/>
        <end position="30"/>
    </location>
</feature>
<feature type="compositionally biased region" description="Polar residues" evidence="1">
    <location>
        <begin position="346"/>
        <end position="358"/>
    </location>
</feature>
<feature type="region of interest" description="Disordered" evidence="1">
    <location>
        <begin position="593"/>
        <end position="638"/>
    </location>
</feature>
<dbReference type="PROSITE" id="PS50006">
    <property type="entry name" value="FHA_DOMAIN"/>
    <property type="match status" value="1"/>
</dbReference>
<feature type="compositionally biased region" description="Low complexity" evidence="1">
    <location>
        <begin position="359"/>
        <end position="368"/>
    </location>
</feature>
<keyword evidence="4" id="KW-1185">Reference proteome</keyword>
<proteinExistence type="predicted"/>
<dbReference type="SUPFAM" id="SSF49879">
    <property type="entry name" value="SMAD/FHA domain"/>
    <property type="match status" value="1"/>
</dbReference>
<sequence>MLGSWVAPATPVPSSDHDIPSSPSRCTKHADSLVSKAVDVATPPPSSPTTRDHPFSLFAEALEHAAMRRNTNQAPMPLGSPIKTDKPLLRRHVEIQQAENVGILRTPSGDVLQANHTHTLVIGRAKVLLREAIDDMSPSFMGTQPAVHVTLPSTAKHVSRVHALIRWVPFTSTEETGPQAAVGTFILRIIGQNGLIVDGQRRRPGQVLRLIPGKTQLDFFGATMRFVAPKPQESLRSGPMFDSKKSCAKSPIKPRVAKPNGLSVQESDSMDDSDLAEEPERVEQRTMAKRLPVLSGQEKSDSDSVSSLQKTQESNPSKVEQQLKNPSQTIPDARTETPSNEDKPQSETNTESASPLMQSKSPKASATSSEKKSSATAVLSSSTRNNSTATKTLNHADSGKDLAAEEKRCKQEKRTEFSRSNSISIEHVRFLVGQLSTTYDLAGLLAGAIVFHRTATISTSEAVRSVLSSNPGMLRGETGVRASTQAATSAGVQLKHGQVIQGWESGTRFQTQARRAWHEALEKQLVNEPMFGMIERPGKDTTGKPLECWYYYDKENDPDVERAQNLGAFVKPMRNVVRSQKPIFWKKSEYSRATSGLSGGMQDDLLPYSPRNHYSSDPEDAERRNRASTPIKKKVKLA</sequence>
<evidence type="ECO:0000256" key="1">
    <source>
        <dbReference type="SAM" id="MobiDB-lite"/>
    </source>
</evidence>
<evidence type="ECO:0000313" key="3">
    <source>
        <dbReference type="EMBL" id="WFD44131.1"/>
    </source>
</evidence>
<feature type="region of interest" description="Disordered" evidence="1">
    <location>
        <begin position="230"/>
        <end position="418"/>
    </location>
</feature>
<evidence type="ECO:0000259" key="2">
    <source>
        <dbReference type="PROSITE" id="PS50006"/>
    </source>
</evidence>
<evidence type="ECO:0000313" key="4">
    <source>
        <dbReference type="Proteomes" id="UP001214628"/>
    </source>
</evidence>
<dbReference type="EMBL" id="CP118378">
    <property type="protein sequence ID" value="WFD44131.1"/>
    <property type="molecule type" value="Genomic_DNA"/>
</dbReference>
<feature type="domain" description="FHA" evidence="2">
    <location>
        <begin position="120"/>
        <end position="202"/>
    </location>
</feature>
<dbReference type="InterPro" id="IPR008984">
    <property type="entry name" value="SMAD_FHA_dom_sf"/>
</dbReference>
<protein>
    <recommendedName>
        <fullName evidence="2">FHA domain-containing protein</fullName>
    </recommendedName>
</protein>
<feature type="compositionally biased region" description="Polar residues" evidence="1">
    <location>
        <begin position="303"/>
        <end position="330"/>
    </location>
</feature>
<feature type="compositionally biased region" description="Acidic residues" evidence="1">
    <location>
        <begin position="268"/>
        <end position="277"/>
    </location>
</feature>
<organism evidence="3 4">
    <name type="scientific">Malassezia psittaci</name>
    <dbReference type="NCBI Taxonomy" id="1821823"/>
    <lineage>
        <taxon>Eukaryota</taxon>
        <taxon>Fungi</taxon>
        <taxon>Dikarya</taxon>
        <taxon>Basidiomycota</taxon>
        <taxon>Ustilaginomycotina</taxon>
        <taxon>Malasseziomycetes</taxon>
        <taxon>Malasseziales</taxon>
        <taxon>Malasseziaceae</taxon>
        <taxon>Malassezia</taxon>
    </lineage>
</organism>
<gene>
    <name evidence="3" type="ORF">MPSI1_002797</name>
</gene>
<feature type="compositionally biased region" description="Basic and acidic residues" evidence="1">
    <location>
        <begin position="397"/>
        <end position="417"/>
    </location>
</feature>
<dbReference type="AlphaFoldDB" id="A0AAF0JLG1"/>
<dbReference type="Proteomes" id="UP001214628">
    <property type="component" value="Chromosome 4"/>
</dbReference>
<reference evidence="3" key="1">
    <citation type="submission" date="2023-02" db="EMBL/GenBank/DDBJ databases">
        <title>Mating type loci evolution in Malassezia.</title>
        <authorList>
            <person name="Coelho M.A."/>
        </authorList>
    </citation>
    <scope>NUCLEOTIDE SEQUENCE</scope>
    <source>
        <strain evidence="3">CBS 14136</strain>
    </source>
</reference>
<name>A0AAF0JLG1_9BASI</name>
<accession>A0AAF0JLG1</accession>